<reference evidence="2 3" key="1">
    <citation type="journal article" date="2020" name="IScience">
        <title>Genome Sequencing of the Endangered Kingdonia uniflora (Circaeasteraceae, Ranunculales) Reveals Potential Mechanisms of Evolutionary Specialization.</title>
        <authorList>
            <person name="Sun Y."/>
            <person name="Deng T."/>
            <person name="Zhang A."/>
            <person name="Moore M.J."/>
            <person name="Landis J.B."/>
            <person name="Lin N."/>
            <person name="Zhang H."/>
            <person name="Zhang X."/>
            <person name="Huang J."/>
            <person name="Zhang X."/>
            <person name="Sun H."/>
            <person name="Wang H."/>
        </authorList>
    </citation>
    <scope>NUCLEOTIDE SEQUENCE [LARGE SCALE GENOMIC DNA]</scope>
    <source>
        <strain evidence="2">TB1705</strain>
        <tissue evidence="2">Leaf</tissue>
    </source>
</reference>
<evidence type="ECO:0000313" key="2">
    <source>
        <dbReference type="EMBL" id="KAF6141581.1"/>
    </source>
</evidence>
<sequence>MVQTRSKRIRSAAEGRLAIKIVDVWVKIVGSLGYDAELPIRKCQFEVLDLMGKELEYACFFFEEFFRELVRDSADREEVVGLIAEVIKAALDVIICEVKGVNVKIGTTGSGEAVKKEKKRRVEPSELSGGKVVEDRSDVEDDWKEVEEKARLAPLHEAKEMSKMSDLSKKGKRLEALKASQVVEINKLRMEARMDLDEVVSERNRLGRLLISKGYYEDEVEAIRTNTYVEEEVKDDTIGVVDRLDGMTPRSAKLESARLREDEARQCNQESVEEFDKMREANEDREDRHVKVHFKFVEATQAIVDLTRQIEEKDAKIEKGQKESREADMARYCIYALERSDEDLNRSELGRLKKKLADKDNKLMGAQDKISASEVTTEQLTTAISTKDMEFRMVQRKYKEFNDNVAQLKTDLVQANSCVRSIEVGECSKKNKNDARVSLIQGKEIVIKDKEELLKKIPDVEELNKEIEILRAQVLDLEVINRAESAKADENFTKNIAFTDRIDREIGSQKAWYKRLEDRLQRPRTVFSHSVVT</sequence>
<evidence type="ECO:0000313" key="3">
    <source>
        <dbReference type="Proteomes" id="UP000541444"/>
    </source>
</evidence>
<proteinExistence type="predicted"/>
<name>A0A7J7LFY7_9MAGN</name>
<keyword evidence="1" id="KW-0175">Coiled coil</keyword>
<gene>
    <name evidence="2" type="ORF">GIB67_023753</name>
</gene>
<evidence type="ECO:0000256" key="1">
    <source>
        <dbReference type="SAM" id="Coils"/>
    </source>
</evidence>
<dbReference type="OrthoDB" id="2019763at2759"/>
<feature type="coiled-coil region" evidence="1">
    <location>
        <begin position="349"/>
        <end position="411"/>
    </location>
</feature>
<dbReference type="Proteomes" id="UP000541444">
    <property type="component" value="Unassembled WGS sequence"/>
</dbReference>
<accession>A0A7J7LFY7</accession>
<dbReference type="EMBL" id="JACGCM010002301">
    <property type="protein sequence ID" value="KAF6141581.1"/>
    <property type="molecule type" value="Genomic_DNA"/>
</dbReference>
<keyword evidence="3" id="KW-1185">Reference proteome</keyword>
<comment type="caution">
    <text evidence="2">The sequence shown here is derived from an EMBL/GenBank/DDBJ whole genome shotgun (WGS) entry which is preliminary data.</text>
</comment>
<organism evidence="2 3">
    <name type="scientific">Kingdonia uniflora</name>
    <dbReference type="NCBI Taxonomy" id="39325"/>
    <lineage>
        <taxon>Eukaryota</taxon>
        <taxon>Viridiplantae</taxon>
        <taxon>Streptophyta</taxon>
        <taxon>Embryophyta</taxon>
        <taxon>Tracheophyta</taxon>
        <taxon>Spermatophyta</taxon>
        <taxon>Magnoliopsida</taxon>
        <taxon>Ranunculales</taxon>
        <taxon>Circaeasteraceae</taxon>
        <taxon>Kingdonia</taxon>
    </lineage>
</organism>
<dbReference type="AlphaFoldDB" id="A0A7J7LFY7"/>
<protein>
    <submittedName>
        <fullName evidence="2">Uncharacterized protein</fullName>
    </submittedName>
</protein>